<keyword evidence="3" id="KW-1185">Reference proteome</keyword>
<dbReference type="EMBL" id="GQ379227">
    <property type="protein sequence ID" value="ADE43460.1"/>
    <property type="molecule type" value="Genomic_DNA"/>
</dbReference>
<evidence type="ECO:0000313" key="3">
    <source>
        <dbReference type="Proteomes" id="UP000000384"/>
    </source>
</evidence>
<dbReference type="InterPro" id="IPR009350">
    <property type="entry name" value="Phage_tail_T"/>
</dbReference>
<gene>
    <name evidence="2" type="primary">35.1</name>
    <name evidence="2" type="ORF">phiSA1p16</name>
</gene>
<dbReference type="Gene3D" id="3.30.2220.20">
    <property type="entry name" value="Phage tail assembly chaperone gp13-like"/>
    <property type="match status" value="1"/>
</dbReference>
<dbReference type="KEGG" id="vg:9284672"/>
<accession>D7NW61</accession>
<dbReference type="Pfam" id="PF06223">
    <property type="entry name" value="Phage_tail_T"/>
    <property type="match status" value="1"/>
</dbReference>
<dbReference type="RefSeq" id="YP_003714742.1">
    <property type="nucleotide sequence ID" value="NC_014229.1"/>
</dbReference>
<reference evidence="2 3" key="1">
    <citation type="journal article" date="2010" name="Virology">
        <title>Complete genomic sequence analysis of the temperate bacteriophage phiSASD1 of Streptomyces avermitilis.</title>
        <authorList>
            <person name="Wang S."/>
            <person name="Qiao X."/>
            <person name="Liu X."/>
            <person name="Zhang X."/>
            <person name="Wang C."/>
            <person name="Zhao X."/>
            <person name="Chen Z."/>
            <person name="Wen Y."/>
            <person name="Song Y."/>
        </authorList>
    </citation>
    <scope>NUCLEOTIDE SEQUENCE [LARGE SCALE GENOMIC DNA]</scope>
</reference>
<feature type="domain" description="Minor tail T" evidence="1">
    <location>
        <begin position="150"/>
        <end position="226"/>
    </location>
</feature>
<sequence>MYLSADDILNAEDLKPEPVDVPEWGGTVLVKGMSGTARDQFEAGMVDDKMKGVSKDKALENYRARLAAACLVDPSGKRLFQGTAVVRRLGDKSAQALTRVAEVASRLSGLTDADVEELTGKLIARPERQFYFRLASHLGMPVRELLARTSSRELTEWIAYEKVTGPLDNRLRTDIAAGIIAATVHNSQAPKRKAKPSDFLPTWFKRRKSPAEIWQDVLKANSALGGTTRHRDDEEAVTP</sequence>
<evidence type="ECO:0000259" key="1">
    <source>
        <dbReference type="Pfam" id="PF06223"/>
    </source>
</evidence>
<name>D7NW61_9CAUD</name>
<organism evidence="2 3">
    <name type="scientific">Streptomyces phage phiSASD1</name>
    <dbReference type="NCBI Taxonomy" id="747763"/>
    <lineage>
        <taxon>Viruses</taxon>
        <taxon>Duplodnaviria</taxon>
        <taxon>Heunggongvirae</taxon>
        <taxon>Uroviricota</taxon>
        <taxon>Caudoviricetes</taxon>
        <taxon>Sasdunavirus</taxon>
        <taxon>Sasdunavirus SASD1</taxon>
    </lineage>
</organism>
<dbReference type="GeneID" id="9284672"/>
<protein>
    <submittedName>
        <fullName evidence="2">Gp35.1</fullName>
    </submittedName>
</protein>
<proteinExistence type="predicted"/>
<dbReference type="InterPro" id="IPR038556">
    <property type="entry name" value="TAC_Gp13-like_sf"/>
</dbReference>
<dbReference type="Proteomes" id="UP000000384">
    <property type="component" value="Segment"/>
</dbReference>
<evidence type="ECO:0000313" key="2">
    <source>
        <dbReference type="EMBL" id="ADE43460.1"/>
    </source>
</evidence>